<feature type="compositionally biased region" description="Basic and acidic residues" evidence="1">
    <location>
        <begin position="96"/>
        <end position="113"/>
    </location>
</feature>
<comment type="caution">
    <text evidence="2">The sequence shown here is derived from an EMBL/GenBank/DDBJ whole genome shotgun (WGS) entry which is preliminary data.</text>
</comment>
<feature type="compositionally biased region" description="Basic and acidic residues" evidence="1">
    <location>
        <begin position="178"/>
        <end position="189"/>
    </location>
</feature>
<feature type="region of interest" description="Disordered" evidence="1">
    <location>
        <begin position="513"/>
        <end position="545"/>
    </location>
</feature>
<protein>
    <submittedName>
        <fullName evidence="2">Uncharacterized protein</fullName>
    </submittedName>
</protein>
<feature type="compositionally biased region" description="Low complexity" evidence="1">
    <location>
        <begin position="513"/>
        <end position="534"/>
    </location>
</feature>
<name>A0ABQ9FCE1_TEGGR</name>
<reference evidence="2 3" key="1">
    <citation type="submission" date="2022-12" db="EMBL/GenBank/DDBJ databases">
        <title>Chromosome-level genome of Tegillarca granosa.</title>
        <authorList>
            <person name="Kim J."/>
        </authorList>
    </citation>
    <scope>NUCLEOTIDE SEQUENCE [LARGE SCALE GENOMIC DNA]</scope>
    <source>
        <strain evidence="2">Teg-2019</strain>
        <tissue evidence="2">Adductor muscle</tissue>
    </source>
</reference>
<evidence type="ECO:0000256" key="1">
    <source>
        <dbReference type="SAM" id="MobiDB-lite"/>
    </source>
</evidence>
<dbReference type="Proteomes" id="UP001217089">
    <property type="component" value="Unassembled WGS sequence"/>
</dbReference>
<proteinExistence type="predicted"/>
<sequence>MNKNFNQQENVKKVAGRAPIASPEDDSLLEEAETETVSNTANVKGDNSINVHNNSSVSFGTLSDCSSCSCDSCNSCSDSDSDTDDINRRSTSSKPHSSDSDSDYRRRDSRDGNSYDSDSSDCSDSFEDSKCYFSSSRNSFLNHSGRNSAIVNRSLLNNSVNANSVKNGKSKKLVKKASKSEKKSSEKKSSSTSKLGKLARTSSFMKKLTGKFDKSSSKIGNSKKLQQKLNTSKISLNGSQQLNTSKVSLNGSHQQWDISKISLNSSQQKLNSSRISLNSSHKCISPQPVKYQQNRQITSTPLPVTSSLSNLEKNGQSAFVSCKSAYQNSDVSRNVCESSHVVRRPRISYTDDFNCSTSSISKKSKDRKNVVSFSEDLLHKDEIVYKSAEPEYVNVSSNHGNKHVKKNTSDDSGLRKPRIKTVPGMRTTTTGSYKNSNTAIRTSCDISELDTSKSLVDVEQAMQKTAFWIENNGYDSNPDEVSTKSLLKQNREVNEKDLCDKIIGIYFSEESDSSLSSSCLDNSGEQDSNSSLSLSDEETLSPDFNDNGGELTVAKFVPAPYQTVKATTRKIKSHRPVFCTLAHTNTLPTIPDPAVLEEKTKESNTHLCCDSRPTSKLSEQEIDTITKLHTICNGQRMVRYLNKSESQMIIKHFPPPKSASRIIWDEKLEKLDEVHHTPIKEPVKPRSILCQRPQAENFPYEDDKPSPIVITRIRRSRSGRRSREWPW</sequence>
<accession>A0ABQ9FCE1</accession>
<keyword evidence="3" id="KW-1185">Reference proteome</keyword>
<dbReference type="EMBL" id="JARBDR010000342">
    <property type="protein sequence ID" value="KAJ8313945.1"/>
    <property type="molecule type" value="Genomic_DNA"/>
</dbReference>
<feature type="region of interest" description="Disordered" evidence="1">
    <location>
        <begin position="394"/>
        <end position="434"/>
    </location>
</feature>
<feature type="region of interest" description="Disordered" evidence="1">
    <location>
        <begin position="75"/>
        <end position="126"/>
    </location>
</feature>
<evidence type="ECO:0000313" key="3">
    <source>
        <dbReference type="Proteomes" id="UP001217089"/>
    </source>
</evidence>
<organism evidence="2 3">
    <name type="scientific">Tegillarca granosa</name>
    <name type="common">Malaysian cockle</name>
    <name type="synonym">Anadara granosa</name>
    <dbReference type="NCBI Taxonomy" id="220873"/>
    <lineage>
        <taxon>Eukaryota</taxon>
        <taxon>Metazoa</taxon>
        <taxon>Spiralia</taxon>
        <taxon>Lophotrochozoa</taxon>
        <taxon>Mollusca</taxon>
        <taxon>Bivalvia</taxon>
        <taxon>Autobranchia</taxon>
        <taxon>Pteriomorphia</taxon>
        <taxon>Arcoida</taxon>
        <taxon>Arcoidea</taxon>
        <taxon>Arcidae</taxon>
        <taxon>Tegillarca</taxon>
    </lineage>
</organism>
<gene>
    <name evidence="2" type="ORF">KUTeg_008506</name>
</gene>
<feature type="compositionally biased region" description="Acidic residues" evidence="1">
    <location>
        <begin position="23"/>
        <end position="34"/>
    </location>
</feature>
<feature type="region of interest" description="Disordered" evidence="1">
    <location>
        <begin position="161"/>
        <end position="200"/>
    </location>
</feature>
<feature type="region of interest" description="Disordered" evidence="1">
    <location>
        <begin position="1"/>
        <end position="53"/>
    </location>
</feature>
<evidence type="ECO:0000313" key="2">
    <source>
        <dbReference type="EMBL" id="KAJ8313945.1"/>
    </source>
</evidence>
<feature type="compositionally biased region" description="Basic residues" evidence="1">
    <location>
        <begin position="168"/>
        <end position="177"/>
    </location>
</feature>